<proteinExistence type="inferred from homology"/>
<dbReference type="EMBL" id="CAMKVN010001495">
    <property type="protein sequence ID" value="CAI2176361.1"/>
    <property type="molecule type" value="Genomic_DNA"/>
</dbReference>
<evidence type="ECO:0000256" key="6">
    <source>
        <dbReference type="ARBA" id="ARBA00022777"/>
    </source>
</evidence>
<feature type="transmembrane region" description="Helical" evidence="11">
    <location>
        <begin position="1558"/>
        <end position="1578"/>
    </location>
</feature>
<evidence type="ECO:0000259" key="12">
    <source>
        <dbReference type="Pfam" id="PF25353"/>
    </source>
</evidence>
<evidence type="ECO:0000256" key="5">
    <source>
        <dbReference type="ARBA" id="ARBA00022692"/>
    </source>
</evidence>
<dbReference type="OrthoDB" id="120976at2759"/>
<dbReference type="Proteomes" id="UP001153678">
    <property type="component" value="Unassembled WGS sequence"/>
</dbReference>
<dbReference type="GO" id="GO:0043048">
    <property type="term" value="P:dolichyl monophosphate biosynthetic process"/>
    <property type="evidence" value="ECO:0007669"/>
    <property type="project" value="TreeGrafter"/>
</dbReference>
<feature type="transmembrane region" description="Helical" evidence="11">
    <location>
        <begin position="1623"/>
        <end position="1646"/>
    </location>
</feature>
<keyword evidence="9 11" id="KW-0472">Membrane</keyword>
<organism evidence="13 14">
    <name type="scientific">Funneliformis geosporum</name>
    <dbReference type="NCBI Taxonomy" id="1117311"/>
    <lineage>
        <taxon>Eukaryota</taxon>
        <taxon>Fungi</taxon>
        <taxon>Fungi incertae sedis</taxon>
        <taxon>Mucoromycota</taxon>
        <taxon>Glomeromycotina</taxon>
        <taxon>Glomeromycetes</taxon>
        <taxon>Glomerales</taxon>
        <taxon>Glomeraceae</taxon>
        <taxon>Funneliformis</taxon>
    </lineage>
</organism>
<dbReference type="InterPro" id="IPR032675">
    <property type="entry name" value="LRR_dom_sf"/>
</dbReference>
<accession>A0A9W4SPB0</accession>
<dbReference type="GO" id="GO:0005789">
    <property type="term" value="C:endoplasmic reticulum membrane"/>
    <property type="evidence" value="ECO:0007669"/>
    <property type="project" value="UniProtKB-SubCell"/>
</dbReference>
<keyword evidence="6" id="KW-0418">Kinase</keyword>
<dbReference type="Pfam" id="PF13516">
    <property type="entry name" value="LRR_6"/>
    <property type="match status" value="3"/>
</dbReference>
<feature type="transmembrane region" description="Helical" evidence="11">
    <location>
        <begin position="1584"/>
        <end position="1603"/>
    </location>
</feature>
<evidence type="ECO:0000256" key="3">
    <source>
        <dbReference type="ARBA" id="ARBA00012132"/>
    </source>
</evidence>
<feature type="transmembrane region" description="Helical" evidence="11">
    <location>
        <begin position="1332"/>
        <end position="1350"/>
    </location>
</feature>
<keyword evidence="14" id="KW-1185">Reference proteome</keyword>
<feature type="compositionally biased region" description="Low complexity" evidence="10">
    <location>
        <begin position="1123"/>
        <end position="1144"/>
    </location>
</feature>
<feature type="transmembrane region" description="Helical" evidence="11">
    <location>
        <begin position="1494"/>
        <end position="1511"/>
    </location>
</feature>
<comment type="similarity">
    <text evidence="2">Belongs to the polyprenol kinase family.</text>
</comment>
<evidence type="ECO:0000256" key="7">
    <source>
        <dbReference type="ARBA" id="ARBA00022824"/>
    </source>
</evidence>
<keyword evidence="7" id="KW-0256">Endoplasmic reticulum</keyword>
<feature type="transmembrane region" description="Helical" evidence="11">
    <location>
        <begin position="1370"/>
        <end position="1393"/>
    </location>
</feature>
<name>A0A9W4SPB0_9GLOM</name>
<sequence length="1666" mass="186462">MSYINNRTHPNNYSGPEKNYQYDDIDVDLIEVESFDQESNEDAGVGSSKSMISSEYSLLAGMSPIEQKKFEMQQMKILQKLQRKDIADVSKNVTDSIDSESIHSSLISLISRYADEYVDEYVDEYSDEYSDEYVEEYADSSNQSNPSQKPASKHTVSFSKLMSFGSIRGKFNRQRSIRHIRMLSELKIPVPDANEPIIFESNVKRWNSSVFKKSSNNYLVLTSKCLCSFKNAEKAAKIFSRLIHNDKSTDEDTSSDSSDTATKVLPSENIILSLPTVYAISEQLTPEPCIRIDYISGPKKHARVSITSQDLESHNQWLSTIRTAVRTANAVGSYLTLNQRTWIMSKLQSVQDLSDENEENLVAFRVILKSIIDEGSRKEHDKDPKVTIFFILGRSNVYFIPTSLVGNELSSDENGMKSDRIPHYPLLVEDTKSKDVEFHRYKYPLLCLTDIYSDGRDDSFQLTFKNNIGSMKRTLSLGSLLVENIITEIRTAIDSITFWWPSPGYQLRAPTNMQATIIPPEPESDKASQVVGLERMIEAQCHAYLVNKSRITFKIEYVVGAKSTFIGLGIDHLPFRFILLPPASQSSESQLEHESPYSNQELIAIFNSLKYHPLLHEIILRHTNLFELQIQQGPRDHDGMNMLAAVIYDLLLSNPRLKKLDLTSCGITSETVSAIGKALITGQSCLERLLLGGNSIRGEGAQALASGLTGHKSAIKELDISNCKLTNDSVESILQALDTNVPEELEVLNISNNSCDLETNVLEELLSKTVTLRTLNLRRCQKSFTHKNPLISVELLGNINLTTLDLGEISLNSRDHLNALYEYIQSPAFAKIRYLSVDHCDLDGGAVSLILSYVTTSPNYEKIRVWAGGNYVMRSSQGFKEFINAIKSDWTPIWLSLEDTIFGLNLDMIIDILQAFSENTVIQYLDLSYPNFSKHKGVSPTPQTQMIAKKACEAIGSLFRENKSIKGLDLHGESSRRFGSLLGKSLSGLKENNTLEKLNIKGNAISDHGAKVLSEVLKVNTKLRVLSCDENEIGIEGYSAIHKILTTGLNVTLQQFSYPTQDLRAHNESLDSKLTINSPRDTIFGPPTAKMSQRIAAEKLKVNFREIVEEIMMAVDEHEESFSESNSNADDNKSSKTGSSSTSESEVEYNVEAIGGARTEHGYKLSNASPPPIPVAASTLERVIILATALYASLKLVSIMAANEVGRIEGLDLMLLSIWTWFVYSFGFPFSNNEEKLFHRLWGTDEKYYRNDVDDGAFYGTLLIPIVAAAKIIDGQRSSSSPNDDESSMAMGLLPLFQRLPWQLIIFSQFFYHTSLYTIAKSMKKSFTFGELAVVSQALTLLAVEAWVVTMNQFGLLRLFPLQNHIPSNIVIFQIALILGILLIGIVLSPFLIRSRQLAQQPTWKIKHTRDINSRKKKVAFIIYFITVLMIGSIGLWVQAFLNIDPYSWMLGFVIEKKARIFLCIFWIGLIALSLGLFIQLSQARKIYSLNTKRKYFHFLALIMFMPGYLFESVFMHLAFSVAFAALIYLEYLRYFAVFPLGKQLHVFLSEFLDSRDAGPSILSHIYLLVGCAGCIWLDGSSTLANISGIFTLGLGDSMASIIGRKYGRHRWPGAFKTIEGSIAFVVFIMIGAVILNLTASSNIWADSAQSGGFSNCSLGGSNLSK</sequence>
<reference evidence="13" key="1">
    <citation type="submission" date="2022-08" db="EMBL/GenBank/DDBJ databases">
        <authorList>
            <person name="Kallberg Y."/>
            <person name="Tangrot J."/>
            <person name="Rosling A."/>
        </authorList>
    </citation>
    <scope>NUCLEOTIDE SEQUENCE</scope>
    <source>
        <strain evidence="13">Wild A</strain>
    </source>
</reference>
<protein>
    <recommendedName>
        <fullName evidence="3">dolichol kinase</fullName>
        <ecNumber evidence="3">2.7.1.108</ecNumber>
    </recommendedName>
</protein>
<dbReference type="SMART" id="SM00368">
    <property type="entry name" value="LRR_RI"/>
    <property type="match status" value="6"/>
</dbReference>
<keyword evidence="4" id="KW-0808">Transferase</keyword>
<keyword evidence="8 11" id="KW-1133">Transmembrane helix</keyword>
<evidence type="ECO:0000256" key="4">
    <source>
        <dbReference type="ARBA" id="ARBA00022679"/>
    </source>
</evidence>
<dbReference type="EC" id="2.7.1.108" evidence="3"/>
<evidence type="ECO:0000313" key="13">
    <source>
        <dbReference type="EMBL" id="CAI2176361.1"/>
    </source>
</evidence>
<comment type="subcellular location">
    <subcellularLocation>
        <location evidence="1">Endoplasmic reticulum membrane</location>
        <topology evidence="1">Multi-pass membrane protein</topology>
    </subcellularLocation>
</comment>
<dbReference type="InterPro" id="IPR057334">
    <property type="entry name" value="PH_2nd_LRR"/>
</dbReference>
<feature type="region of interest" description="Disordered" evidence="10">
    <location>
        <begin position="1118"/>
        <end position="1148"/>
    </location>
</feature>
<dbReference type="SUPFAM" id="SSF52047">
    <property type="entry name" value="RNI-like"/>
    <property type="match status" value="2"/>
</dbReference>
<evidence type="ECO:0000256" key="10">
    <source>
        <dbReference type="SAM" id="MobiDB-lite"/>
    </source>
</evidence>
<evidence type="ECO:0000256" key="8">
    <source>
        <dbReference type="ARBA" id="ARBA00022989"/>
    </source>
</evidence>
<dbReference type="PANTHER" id="PTHR13205:SF15">
    <property type="entry name" value="DOLICHOL KINASE"/>
    <property type="match status" value="1"/>
</dbReference>
<evidence type="ECO:0000256" key="2">
    <source>
        <dbReference type="ARBA" id="ARBA00010794"/>
    </source>
</evidence>
<dbReference type="GO" id="GO:0004168">
    <property type="term" value="F:dolichol kinase activity"/>
    <property type="evidence" value="ECO:0007669"/>
    <property type="project" value="UniProtKB-EC"/>
</dbReference>
<feature type="transmembrane region" description="Helical" evidence="11">
    <location>
        <begin position="1460"/>
        <end position="1482"/>
    </location>
</feature>
<evidence type="ECO:0000256" key="1">
    <source>
        <dbReference type="ARBA" id="ARBA00004477"/>
    </source>
</evidence>
<feature type="transmembrane region" description="Helical" evidence="11">
    <location>
        <begin position="1419"/>
        <end position="1440"/>
    </location>
</feature>
<dbReference type="Pfam" id="PF25353">
    <property type="entry name" value="PH_2nd_LRR"/>
    <property type="match status" value="1"/>
</dbReference>
<feature type="transmembrane region" description="Helical" evidence="11">
    <location>
        <begin position="1300"/>
        <end position="1320"/>
    </location>
</feature>
<dbReference type="PANTHER" id="PTHR13205">
    <property type="entry name" value="TRANSMEMBRANE PROTEIN 15-RELATED"/>
    <property type="match status" value="1"/>
</dbReference>
<gene>
    <name evidence="13" type="ORF">FWILDA_LOCUS7546</name>
</gene>
<evidence type="ECO:0000256" key="9">
    <source>
        <dbReference type="ARBA" id="ARBA00023136"/>
    </source>
</evidence>
<dbReference type="InterPro" id="IPR032974">
    <property type="entry name" value="Polypren_kinase"/>
</dbReference>
<feature type="transmembrane region" description="Helical" evidence="11">
    <location>
        <begin position="1517"/>
        <end position="1537"/>
    </location>
</feature>
<evidence type="ECO:0000256" key="11">
    <source>
        <dbReference type="SAM" id="Phobius"/>
    </source>
</evidence>
<comment type="caution">
    <text evidence="13">The sequence shown here is derived from an EMBL/GenBank/DDBJ whole genome shotgun (WGS) entry which is preliminary data.</text>
</comment>
<dbReference type="InterPro" id="IPR001611">
    <property type="entry name" value="Leu-rich_rpt"/>
</dbReference>
<evidence type="ECO:0000313" key="14">
    <source>
        <dbReference type="Proteomes" id="UP001153678"/>
    </source>
</evidence>
<keyword evidence="5 11" id="KW-0812">Transmembrane</keyword>
<dbReference type="Gene3D" id="3.80.10.10">
    <property type="entry name" value="Ribonuclease Inhibitor"/>
    <property type="match status" value="1"/>
</dbReference>
<feature type="domain" description="LRR-containing protein second PH" evidence="12">
    <location>
        <begin position="346"/>
        <end position="522"/>
    </location>
</feature>